<evidence type="ECO:0000256" key="1">
    <source>
        <dbReference type="SAM" id="Phobius"/>
    </source>
</evidence>
<gene>
    <name evidence="3" type="ORF">E8E12_004396</name>
</gene>
<proteinExistence type="predicted"/>
<name>A0A9P4WTQ1_9PLEO</name>
<evidence type="ECO:0000313" key="4">
    <source>
        <dbReference type="Proteomes" id="UP000758155"/>
    </source>
</evidence>
<keyword evidence="1" id="KW-0472">Membrane</keyword>
<evidence type="ECO:0008006" key="5">
    <source>
        <dbReference type="Google" id="ProtNLM"/>
    </source>
</evidence>
<evidence type="ECO:0000256" key="2">
    <source>
        <dbReference type="SAM" id="SignalP"/>
    </source>
</evidence>
<feature type="signal peptide" evidence="2">
    <location>
        <begin position="1"/>
        <end position="19"/>
    </location>
</feature>
<feature type="transmembrane region" description="Helical" evidence="1">
    <location>
        <begin position="287"/>
        <end position="313"/>
    </location>
</feature>
<comment type="caution">
    <text evidence="3">The sequence shown here is derived from an EMBL/GenBank/DDBJ whole genome shotgun (WGS) entry which is preliminary data.</text>
</comment>
<keyword evidence="4" id="KW-1185">Reference proteome</keyword>
<dbReference type="EMBL" id="SWKV01000019">
    <property type="protein sequence ID" value="KAF3041683.1"/>
    <property type="molecule type" value="Genomic_DNA"/>
</dbReference>
<dbReference type="OrthoDB" id="5361565at2759"/>
<organism evidence="3 4">
    <name type="scientific">Didymella heteroderae</name>
    <dbReference type="NCBI Taxonomy" id="1769908"/>
    <lineage>
        <taxon>Eukaryota</taxon>
        <taxon>Fungi</taxon>
        <taxon>Dikarya</taxon>
        <taxon>Ascomycota</taxon>
        <taxon>Pezizomycotina</taxon>
        <taxon>Dothideomycetes</taxon>
        <taxon>Pleosporomycetidae</taxon>
        <taxon>Pleosporales</taxon>
        <taxon>Pleosporineae</taxon>
        <taxon>Didymellaceae</taxon>
        <taxon>Didymella</taxon>
    </lineage>
</organism>
<reference evidence="3" key="1">
    <citation type="submission" date="2019-04" db="EMBL/GenBank/DDBJ databases">
        <title>Sequencing of skin fungus with MAO and IRED activity.</title>
        <authorList>
            <person name="Marsaioli A.J."/>
            <person name="Bonatto J.M.C."/>
            <person name="Reis Junior O."/>
        </authorList>
    </citation>
    <scope>NUCLEOTIDE SEQUENCE</scope>
    <source>
        <strain evidence="3">28M1</strain>
    </source>
</reference>
<dbReference type="Proteomes" id="UP000758155">
    <property type="component" value="Unassembled WGS sequence"/>
</dbReference>
<protein>
    <recommendedName>
        <fullName evidence="5">Peptidase A1 domain-containing protein</fullName>
    </recommendedName>
</protein>
<evidence type="ECO:0000313" key="3">
    <source>
        <dbReference type="EMBL" id="KAF3041683.1"/>
    </source>
</evidence>
<dbReference type="AlphaFoldDB" id="A0A9P4WTQ1"/>
<keyword evidence="2" id="KW-0732">Signal</keyword>
<keyword evidence="1" id="KW-1133">Transmembrane helix</keyword>
<accession>A0A9P4WTQ1</accession>
<sequence>MRSKHSAYLLLLSIESAYAAQCATPPLVLPIRTASVGPGILSRGMPISLGTPPQHLVLTPSLQLDTPFVPRYTNSCVYAADTPVPANDTRWTGQDGRYVCLGIYGGAIVPELSATFSDNSTNSPVSEVWFKKTRFWDWRFMTDSFIFTDYVEAYAQLNGVLPEKRNVTTSFILPNEGAGFGGMGVSALSLTPGSRMLETLVAEGVVPTSMGNQQLSTEDGTWGAYGQDVPVLGQPFTDSIVLRWDEATQEYGLANRNPKSDAKKSLKPLGCDSFPSVKKSVGTTPNVGIIVGSTIGGLVTGLLFAAAAMFFYFRGQRGVQSKPIQTQ</sequence>
<keyword evidence="1" id="KW-0812">Transmembrane</keyword>
<feature type="chain" id="PRO_5040302973" description="Peptidase A1 domain-containing protein" evidence="2">
    <location>
        <begin position="20"/>
        <end position="327"/>
    </location>
</feature>